<keyword evidence="3" id="KW-1185">Reference proteome</keyword>
<dbReference type="Proteomes" id="UP001596050">
    <property type="component" value="Unassembled WGS sequence"/>
</dbReference>
<organism evidence="2 3">
    <name type="scientific">Massilia niabensis</name>
    <dbReference type="NCBI Taxonomy" id="544910"/>
    <lineage>
        <taxon>Bacteria</taxon>
        <taxon>Pseudomonadati</taxon>
        <taxon>Pseudomonadota</taxon>
        <taxon>Betaproteobacteria</taxon>
        <taxon>Burkholderiales</taxon>
        <taxon>Oxalobacteraceae</taxon>
        <taxon>Telluria group</taxon>
        <taxon>Massilia</taxon>
    </lineage>
</organism>
<dbReference type="PANTHER" id="PTHR36848:SF2">
    <property type="entry name" value="SECRETED PROTEIN"/>
    <property type="match status" value="1"/>
</dbReference>
<dbReference type="Pfam" id="PF17132">
    <property type="entry name" value="Glyco_hydro_106"/>
    <property type="match status" value="2"/>
</dbReference>
<evidence type="ECO:0000313" key="2">
    <source>
        <dbReference type="EMBL" id="MFC5462658.1"/>
    </source>
</evidence>
<sequence>MSKRSMRVPAAAPRALAVACAVAMLAMSSARADSPAPVVSNKINDVAARLASPPADARPLTRWWWFGPAVAKPELEREIKAMKQGGFGGFEIQPVYPMEHDDTARGIKNVPYLSNEFLDAVSFANRTGRANGLRVDMTLASGWPYGGPHIGINHAAARLRVATVEVPAGAASYALPVVMNGERLIAAFAGPGNAKQYDSTALALVTPKALPAGRASIAAAGAPRVMVFYIATRTGQQVKRAALGAEGFVLDHLSRGAVDHHLRTVAEPLLKAFGKQPPYAVFSDSLEVYGTDWTEDFLQEFKKRRGYDLVPHLPSLFSGKGEAIGNTAGGVRRDWALTQTELVNERYLIPMNDWAKARKTQFRSQTYGEPAVSMSSNRLVALPEGEGPQHRSFSFTRLATSAGHLYGRPVISAETWTWLNSPAFSATPLDMKAEADRMLLSGVNLFVAHGWPYTPPGTIEPGYAFYAAAVFNDHNPWWNVMPDVNGYLTRMSYLMRQGEPANQVAVFLPNDDVYASLVPGKVSLSAEMHKHVTPQLTEQILDAGHNLDYVDAESVLALGVKHPVLVMPHVTRLAPEVIDKLAAYVRGGGKIIAVGSTPSLAPGFVDAQRISARVVVASKALFAQGPNVQVVANDAAVGAALGAALAPDLKLSSHVSEVGFVRRKLLDADIYFIANTGNTEVKANAAVAVKRAHAAWMDPDSGKLTRAASTGEHALHLAPYESRVLVLSDAPLAAAEAPRYGAPAVLADLGRDWKVSFPAAAGQGAAGVATEHNFAELRSWTDNEATRHFSGVAVYTKEITVNAGQTAGQRVMLDFGPGTPLAATPKVPAGMRAMYESPIREAAQVVVNGKRAGAVWHPPYRVDVTSLLAPGSNRIEVRVANLAVNTLAGHALPDYRLLSVRYGQRFVPQDTELIAPRPAGMLGPVKLVGEKIL</sequence>
<gene>
    <name evidence="2" type="ORF">ACFPN5_22865</name>
</gene>
<dbReference type="RefSeq" id="WP_379786149.1">
    <property type="nucleotide sequence ID" value="NZ_JBHSMU010000018.1"/>
</dbReference>
<dbReference type="SUPFAM" id="SSF49785">
    <property type="entry name" value="Galactose-binding domain-like"/>
    <property type="match status" value="1"/>
</dbReference>
<reference evidence="3" key="1">
    <citation type="journal article" date="2019" name="Int. J. Syst. Evol. Microbiol.">
        <title>The Global Catalogue of Microorganisms (GCM) 10K type strain sequencing project: providing services to taxonomists for standard genome sequencing and annotation.</title>
        <authorList>
            <consortium name="The Broad Institute Genomics Platform"/>
            <consortium name="The Broad Institute Genome Sequencing Center for Infectious Disease"/>
            <person name="Wu L."/>
            <person name="Ma J."/>
        </authorList>
    </citation>
    <scope>NUCLEOTIDE SEQUENCE [LARGE SCALE GENOMIC DNA]</scope>
    <source>
        <strain evidence="3">KACC 12649</strain>
    </source>
</reference>
<dbReference type="CDD" id="cd03143">
    <property type="entry name" value="A4_beta-galactosidase_middle_domain"/>
    <property type="match status" value="1"/>
</dbReference>
<dbReference type="InterPro" id="IPR053161">
    <property type="entry name" value="Ulvan_degrading_GH"/>
</dbReference>
<feature type="signal peptide" evidence="1">
    <location>
        <begin position="1"/>
        <end position="32"/>
    </location>
</feature>
<protein>
    <submittedName>
        <fullName evidence="2">Glycosyl hydrolase</fullName>
    </submittedName>
</protein>
<dbReference type="InterPro" id="IPR008979">
    <property type="entry name" value="Galactose-bd-like_sf"/>
</dbReference>
<evidence type="ECO:0000313" key="3">
    <source>
        <dbReference type="Proteomes" id="UP001596050"/>
    </source>
</evidence>
<dbReference type="InterPro" id="IPR029062">
    <property type="entry name" value="Class_I_gatase-like"/>
</dbReference>
<accession>A0ABW0L9V1</accession>
<dbReference type="Gene3D" id="3.40.50.880">
    <property type="match status" value="1"/>
</dbReference>
<dbReference type="GO" id="GO:0016787">
    <property type="term" value="F:hydrolase activity"/>
    <property type="evidence" value="ECO:0007669"/>
    <property type="project" value="UniProtKB-KW"/>
</dbReference>
<feature type="chain" id="PRO_5045967502" evidence="1">
    <location>
        <begin position="33"/>
        <end position="933"/>
    </location>
</feature>
<dbReference type="NCBIfam" id="NF045579">
    <property type="entry name" value="rhamnoside_JR"/>
    <property type="match status" value="1"/>
</dbReference>
<keyword evidence="2" id="KW-0378">Hydrolase</keyword>
<evidence type="ECO:0000256" key="1">
    <source>
        <dbReference type="SAM" id="SignalP"/>
    </source>
</evidence>
<name>A0ABW0L9V1_9BURK</name>
<dbReference type="EMBL" id="JBHSMU010000018">
    <property type="protein sequence ID" value="MFC5462658.1"/>
    <property type="molecule type" value="Genomic_DNA"/>
</dbReference>
<proteinExistence type="predicted"/>
<dbReference type="Gene3D" id="2.60.120.260">
    <property type="entry name" value="Galactose-binding domain-like"/>
    <property type="match status" value="1"/>
</dbReference>
<keyword evidence="1" id="KW-0732">Signal</keyword>
<comment type="caution">
    <text evidence="2">The sequence shown here is derived from an EMBL/GenBank/DDBJ whole genome shotgun (WGS) entry which is preliminary data.</text>
</comment>
<dbReference type="PANTHER" id="PTHR36848">
    <property type="entry name" value="DNA-BINDING PROTEIN (PUTATIVE SECRETED PROTEIN)-RELATED"/>
    <property type="match status" value="1"/>
</dbReference>